<gene>
    <name evidence="8" type="ORF">NEMVEDRAFT_v1g207173</name>
</gene>
<organism evidence="8 9">
    <name type="scientific">Nematostella vectensis</name>
    <name type="common">Starlet sea anemone</name>
    <dbReference type="NCBI Taxonomy" id="45351"/>
    <lineage>
        <taxon>Eukaryota</taxon>
        <taxon>Metazoa</taxon>
        <taxon>Cnidaria</taxon>
        <taxon>Anthozoa</taxon>
        <taxon>Hexacorallia</taxon>
        <taxon>Actiniaria</taxon>
        <taxon>Edwardsiidae</taxon>
        <taxon>Nematostella</taxon>
    </lineage>
</organism>
<protein>
    <recommendedName>
        <fullName evidence="4">PAX-interacting protein 1</fullName>
    </recommendedName>
    <alternativeName>
        <fullName evidence="5">PAX transactivation activation domain-interacting protein</fullName>
    </alternativeName>
</protein>
<keyword evidence="2" id="KW-0227">DNA damage</keyword>
<feature type="domain" description="BRCT" evidence="7">
    <location>
        <begin position="448"/>
        <end position="521"/>
    </location>
</feature>
<feature type="region of interest" description="Disordered" evidence="6">
    <location>
        <begin position="559"/>
        <end position="580"/>
    </location>
</feature>
<evidence type="ECO:0000256" key="5">
    <source>
        <dbReference type="ARBA" id="ARBA00030146"/>
    </source>
</evidence>
<dbReference type="GO" id="GO:0006974">
    <property type="term" value="P:DNA damage response"/>
    <property type="evidence" value="ECO:0007669"/>
    <property type="project" value="UniProtKB-KW"/>
</dbReference>
<dbReference type="InterPro" id="IPR036420">
    <property type="entry name" value="BRCT_dom_sf"/>
</dbReference>
<dbReference type="PANTHER" id="PTHR23196">
    <property type="entry name" value="PAX TRANSCRIPTION ACTIVATION DOMAIN INTERACTING PROTEIN"/>
    <property type="match status" value="1"/>
</dbReference>
<dbReference type="Pfam" id="PF16589">
    <property type="entry name" value="BRCT_2"/>
    <property type="match status" value="1"/>
</dbReference>
<comment type="subcellular location">
    <subcellularLocation>
        <location evidence="1">Nucleus</location>
    </subcellularLocation>
</comment>
<dbReference type="PANTHER" id="PTHR23196:SF1">
    <property type="entry name" value="PAX-INTERACTING PROTEIN 1"/>
    <property type="match status" value="1"/>
</dbReference>
<dbReference type="Gene3D" id="3.40.50.10190">
    <property type="entry name" value="BRCT domain"/>
    <property type="match status" value="5"/>
</dbReference>
<evidence type="ECO:0000256" key="3">
    <source>
        <dbReference type="ARBA" id="ARBA00023242"/>
    </source>
</evidence>
<accession>A7S5M3</accession>
<dbReference type="EMBL" id="DS469583">
    <property type="protein sequence ID" value="EDO41034.1"/>
    <property type="molecule type" value="Genomic_DNA"/>
</dbReference>
<evidence type="ECO:0000256" key="1">
    <source>
        <dbReference type="ARBA" id="ARBA00004123"/>
    </source>
</evidence>
<dbReference type="InterPro" id="IPR001357">
    <property type="entry name" value="BRCT_dom"/>
</dbReference>
<evidence type="ECO:0000313" key="8">
    <source>
        <dbReference type="EMBL" id="EDO41034.1"/>
    </source>
</evidence>
<dbReference type="HOGENOM" id="CLU_009382_0_0_1"/>
<keyword evidence="9" id="KW-1185">Reference proteome</keyword>
<dbReference type="AlphaFoldDB" id="A7S5M3"/>
<feature type="compositionally biased region" description="Basic and acidic residues" evidence="6">
    <location>
        <begin position="559"/>
        <end position="577"/>
    </location>
</feature>
<dbReference type="Pfam" id="PF12738">
    <property type="entry name" value="PTCB-BRCT"/>
    <property type="match status" value="2"/>
</dbReference>
<evidence type="ECO:0000256" key="4">
    <source>
        <dbReference type="ARBA" id="ARBA00023858"/>
    </source>
</evidence>
<name>A7S5M3_NEMVE</name>
<dbReference type="GO" id="GO:0044666">
    <property type="term" value="C:MLL3/4 complex"/>
    <property type="evidence" value="ECO:0000318"/>
    <property type="project" value="GO_Central"/>
</dbReference>
<dbReference type="InterPro" id="IPR051579">
    <property type="entry name" value="DDR_Transcriptional_Reg"/>
</dbReference>
<feature type="region of interest" description="Disordered" evidence="6">
    <location>
        <begin position="210"/>
        <end position="237"/>
    </location>
</feature>
<evidence type="ECO:0000256" key="2">
    <source>
        <dbReference type="ARBA" id="ARBA00022763"/>
    </source>
</evidence>
<feature type="compositionally biased region" description="Polar residues" evidence="6">
    <location>
        <begin position="210"/>
        <end position="229"/>
    </location>
</feature>
<reference evidence="8 9" key="1">
    <citation type="journal article" date="2007" name="Science">
        <title>Sea anemone genome reveals ancestral eumetazoan gene repertoire and genomic organization.</title>
        <authorList>
            <person name="Putnam N.H."/>
            <person name="Srivastava M."/>
            <person name="Hellsten U."/>
            <person name="Dirks B."/>
            <person name="Chapman J."/>
            <person name="Salamov A."/>
            <person name="Terry A."/>
            <person name="Shapiro H."/>
            <person name="Lindquist E."/>
            <person name="Kapitonov V.V."/>
            <person name="Jurka J."/>
            <person name="Genikhovich G."/>
            <person name="Grigoriev I.V."/>
            <person name="Lucas S.M."/>
            <person name="Steele R.E."/>
            <person name="Finnerty J.R."/>
            <person name="Technau U."/>
            <person name="Martindale M.Q."/>
            <person name="Rokhsar D.S."/>
        </authorList>
    </citation>
    <scope>NUCLEOTIDE SEQUENCE [LARGE SCALE GENOMIC DNA]</scope>
    <source>
        <strain evidence="9">CH2 X CH6</strain>
    </source>
</reference>
<feature type="domain" description="BRCT" evidence="7">
    <location>
        <begin position="595"/>
        <end position="676"/>
    </location>
</feature>
<dbReference type="SMART" id="SM00292">
    <property type="entry name" value="BRCT"/>
    <property type="match status" value="4"/>
</dbReference>
<dbReference type="CDD" id="cd17712">
    <property type="entry name" value="BRCT_PAXIP1_rpt5"/>
    <property type="match status" value="1"/>
</dbReference>
<feature type="domain" description="BRCT" evidence="7">
    <location>
        <begin position="123"/>
        <end position="187"/>
    </location>
</feature>
<dbReference type="STRING" id="45351.A7S5M3"/>
<keyword evidence="3" id="KW-0539">Nucleus</keyword>
<sequence>MAGLSNSPKQLFSDVHFFITSSCSEALFVLKLGASGIKGAPPPSQSFFACYGTASEAIALIQNLKKVKQQLKQGGARREFYISDLVTHVITDSADFPQHSEAEEFNLPIVLIPSGDLNILWAMVTYHGGSVQLSLTSDCTHLVIPKPIGEKYKCALKYPGLIKIVTPSWLIDSIRKDKLLPEEDYMPAEPPAPSPSVTAKNMEINQSPAATTDVNTQGSSANENIQCKTSPHDTIPPPTTVDVGMTSLETKPPVVTKLVTSTAEIATSLASTQANSTPAFTTLSNQPFTMSGAETRTPMQMPRQSEGHATAAAVIETPSNVALDSTEKKGQTEGPPCVQSNGQETESHWCVFAVSDYQDLMEHSALATWTEVIELHGGTVSPFYTPRCTHLICLHQCGKLFSLALKDGKIIVTAHWLNDVLLKGSLFPPCNPLHLPTPFEKKLPECAGMSISVTGFTGQERQLVRNMVFMIGANYTGYLMRTNTHLVCRSSESLKYKKAREWGIPCINAKWLSDIVSGGKVPPCALTRYSQYGTSDELSITSSLVEPLLEPWKDFKPDTSMDYPQKRPAEEIDENRNAKKRRLTESSTVEINSNTPHVLFTGLPQSHVYQLQRMVLNLGGKLAESPQTCTHLVTNKIVRTVKFLSAISVCQHLVTTAWLQKSREVKHFVDPSLYPLQDLASEKEYGIDIKQSLKRARERRCLQGIQVYVSPNVEPCPASMKEIIESAGGQMLTNIPSKQSLTTLKTLKTNEGHPALVVVTCPTDVAKCIDFIRCGYASLITFLEEARGCSFDQEKHIHISRLLPYLAGFSGL</sequence>
<dbReference type="CDD" id="cd17730">
    <property type="entry name" value="BRCT_PAXIP1_rpt4"/>
    <property type="match status" value="1"/>
</dbReference>
<dbReference type="eggNOG" id="KOG2043">
    <property type="taxonomic scope" value="Eukaryota"/>
</dbReference>
<feature type="domain" description="BRCT" evidence="7">
    <location>
        <begin position="371"/>
        <end position="428"/>
    </location>
</feature>
<dbReference type="SUPFAM" id="SSF52113">
    <property type="entry name" value="BRCT domain"/>
    <property type="match status" value="5"/>
</dbReference>
<dbReference type="CDD" id="cd17710">
    <property type="entry name" value="BRCT_PAXIP1_rpt2"/>
    <property type="match status" value="1"/>
</dbReference>
<evidence type="ECO:0000259" key="7">
    <source>
        <dbReference type="PROSITE" id="PS50172"/>
    </source>
</evidence>
<dbReference type="PROSITE" id="PS50172">
    <property type="entry name" value="BRCT"/>
    <property type="match status" value="4"/>
</dbReference>
<dbReference type="CDD" id="cd18432">
    <property type="entry name" value="BRCT_PAXIP1_rpt6_like"/>
    <property type="match status" value="1"/>
</dbReference>
<dbReference type="Proteomes" id="UP000001593">
    <property type="component" value="Unassembled WGS sequence"/>
</dbReference>
<dbReference type="CDD" id="cd17711">
    <property type="entry name" value="BRCT_PAXIP1_rpt3"/>
    <property type="match status" value="1"/>
</dbReference>
<proteinExistence type="predicted"/>
<evidence type="ECO:0000313" key="9">
    <source>
        <dbReference type="Proteomes" id="UP000001593"/>
    </source>
</evidence>
<evidence type="ECO:0000256" key="6">
    <source>
        <dbReference type="SAM" id="MobiDB-lite"/>
    </source>
</evidence>
<dbReference type="PhylomeDB" id="A7S5M3"/>
<dbReference type="Pfam" id="PF16770">
    <property type="entry name" value="RTT107_BRCT_5"/>
    <property type="match status" value="1"/>
</dbReference>
<dbReference type="OMA" id="WNIECAN"/>
<dbReference type="Pfam" id="PF00533">
    <property type="entry name" value="BRCT"/>
    <property type="match status" value="1"/>
</dbReference>
<dbReference type="InParanoid" id="A7S5M3"/>